<keyword evidence="2" id="KW-1185">Reference proteome</keyword>
<gene>
    <name evidence="1" type="ORF">ACFPN2_22980</name>
</gene>
<evidence type="ECO:0000313" key="2">
    <source>
        <dbReference type="Proteomes" id="UP001595904"/>
    </source>
</evidence>
<protein>
    <recommendedName>
        <fullName evidence="3">TonB-dependent receptor</fullName>
    </recommendedName>
</protein>
<dbReference type="EMBL" id="JBHSDU010000014">
    <property type="protein sequence ID" value="MFC4311965.1"/>
    <property type="molecule type" value="Genomic_DNA"/>
</dbReference>
<dbReference type="Proteomes" id="UP001595904">
    <property type="component" value="Unassembled WGS sequence"/>
</dbReference>
<accession>A0ABV8SXY9</accession>
<evidence type="ECO:0000313" key="1">
    <source>
        <dbReference type="EMBL" id="MFC4311965.1"/>
    </source>
</evidence>
<name>A0ABV8SXY9_9GAMM</name>
<reference evidence="2" key="1">
    <citation type="journal article" date="2019" name="Int. J. Syst. Evol. Microbiol.">
        <title>The Global Catalogue of Microorganisms (GCM) 10K type strain sequencing project: providing services to taxonomists for standard genome sequencing and annotation.</title>
        <authorList>
            <consortium name="The Broad Institute Genomics Platform"/>
            <consortium name="The Broad Institute Genome Sequencing Center for Infectious Disease"/>
            <person name="Wu L."/>
            <person name="Ma J."/>
        </authorList>
    </citation>
    <scope>NUCLEOTIDE SEQUENCE [LARGE SCALE GENOMIC DNA]</scope>
    <source>
        <strain evidence="2">CGMCC 1.10759</strain>
    </source>
</reference>
<sequence>MSALVRNVFDSFDCTNISYNGFVAASASEFLVMPLEPRTFGAVVSRKF</sequence>
<dbReference type="RefSeq" id="WP_380600968.1">
    <property type="nucleotide sequence ID" value="NZ_JBHSDU010000014.1"/>
</dbReference>
<comment type="caution">
    <text evidence="1">The sequence shown here is derived from an EMBL/GenBank/DDBJ whole genome shotgun (WGS) entry which is preliminary data.</text>
</comment>
<organism evidence="1 2">
    <name type="scientific">Steroidobacter flavus</name>
    <dbReference type="NCBI Taxonomy" id="1842136"/>
    <lineage>
        <taxon>Bacteria</taxon>
        <taxon>Pseudomonadati</taxon>
        <taxon>Pseudomonadota</taxon>
        <taxon>Gammaproteobacteria</taxon>
        <taxon>Steroidobacterales</taxon>
        <taxon>Steroidobacteraceae</taxon>
        <taxon>Steroidobacter</taxon>
    </lineage>
</organism>
<proteinExistence type="predicted"/>
<evidence type="ECO:0008006" key="3">
    <source>
        <dbReference type="Google" id="ProtNLM"/>
    </source>
</evidence>